<feature type="non-terminal residue" evidence="1">
    <location>
        <position position="1"/>
    </location>
</feature>
<reference evidence="1" key="1">
    <citation type="journal article" date="2023" name="IScience">
        <title>Live-bearing cockroach genome reveals convergent evolutionary mechanisms linked to viviparity in insects and beyond.</title>
        <authorList>
            <person name="Fouks B."/>
            <person name="Harrison M.C."/>
            <person name="Mikhailova A.A."/>
            <person name="Marchal E."/>
            <person name="English S."/>
            <person name="Carruthers M."/>
            <person name="Jennings E.C."/>
            <person name="Chiamaka E.L."/>
            <person name="Frigard R.A."/>
            <person name="Pippel M."/>
            <person name="Attardo G.M."/>
            <person name="Benoit J.B."/>
            <person name="Bornberg-Bauer E."/>
            <person name="Tobe S.S."/>
        </authorList>
    </citation>
    <scope>NUCLEOTIDE SEQUENCE</scope>
    <source>
        <strain evidence="1">Stay&amp;Tobe</strain>
    </source>
</reference>
<evidence type="ECO:0000313" key="1">
    <source>
        <dbReference type="EMBL" id="KAJ9574511.1"/>
    </source>
</evidence>
<keyword evidence="2" id="KW-1185">Reference proteome</keyword>
<reference evidence="1" key="2">
    <citation type="submission" date="2023-05" db="EMBL/GenBank/DDBJ databases">
        <authorList>
            <person name="Fouks B."/>
        </authorList>
    </citation>
    <scope>NUCLEOTIDE SEQUENCE</scope>
    <source>
        <strain evidence="1">Stay&amp;Tobe</strain>
        <tissue evidence="1">Testes</tissue>
    </source>
</reference>
<name>A0AAD8E2G6_DIPPU</name>
<organism evidence="1 2">
    <name type="scientific">Diploptera punctata</name>
    <name type="common">Pacific beetle cockroach</name>
    <dbReference type="NCBI Taxonomy" id="6984"/>
    <lineage>
        <taxon>Eukaryota</taxon>
        <taxon>Metazoa</taxon>
        <taxon>Ecdysozoa</taxon>
        <taxon>Arthropoda</taxon>
        <taxon>Hexapoda</taxon>
        <taxon>Insecta</taxon>
        <taxon>Pterygota</taxon>
        <taxon>Neoptera</taxon>
        <taxon>Polyneoptera</taxon>
        <taxon>Dictyoptera</taxon>
        <taxon>Blattodea</taxon>
        <taxon>Blaberoidea</taxon>
        <taxon>Blaberidae</taxon>
        <taxon>Diplopterinae</taxon>
        <taxon>Diploptera</taxon>
    </lineage>
</organism>
<dbReference type="Proteomes" id="UP001233999">
    <property type="component" value="Unassembled WGS sequence"/>
</dbReference>
<protein>
    <submittedName>
        <fullName evidence="1">Uncharacterized protein</fullName>
    </submittedName>
</protein>
<feature type="non-terminal residue" evidence="1">
    <location>
        <position position="133"/>
    </location>
</feature>
<dbReference type="AlphaFoldDB" id="A0AAD8E2G6"/>
<proteinExistence type="predicted"/>
<gene>
    <name evidence="1" type="ORF">L9F63_008319</name>
</gene>
<sequence length="133" mass="14792">IYSPIYKGNLHISVLCFPVLILMLRSFRPQMPNLLVLFKLSFSSWRYGLPVRRAAFPVLPFLFSGSRLVDGTTIAPLLSPSSSRGDSPVDSSVRFSRNTEETLTFCYLNDLSGPIIKCSALGTARSPIPWLII</sequence>
<accession>A0AAD8E2G6</accession>
<comment type="caution">
    <text evidence="1">The sequence shown here is derived from an EMBL/GenBank/DDBJ whole genome shotgun (WGS) entry which is preliminary data.</text>
</comment>
<evidence type="ECO:0000313" key="2">
    <source>
        <dbReference type="Proteomes" id="UP001233999"/>
    </source>
</evidence>
<dbReference type="EMBL" id="JASPKZ010010282">
    <property type="protein sequence ID" value="KAJ9574511.1"/>
    <property type="molecule type" value="Genomic_DNA"/>
</dbReference>